<evidence type="ECO:0000313" key="16">
    <source>
        <dbReference type="Ensembl" id="ENSUAMP00000029819.1"/>
    </source>
</evidence>
<evidence type="ECO:0000256" key="6">
    <source>
        <dbReference type="ARBA" id="ARBA00022679"/>
    </source>
</evidence>
<evidence type="ECO:0000256" key="9">
    <source>
        <dbReference type="ARBA" id="ARBA00023180"/>
    </source>
</evidence>
<dbReference type="Proteomes" id="UP000291022">
    <property type="component" value="Unassembled WGS sequence"/>
</dbReference>
<reference evidence="16" key="3">
    <citation type="submission" date="2025-09" db="UniProtKB">
        <authorList>
            <consortium name="Ensembl"/>
        </authorList>
    </citation>
    <scope>IDENTIFICATION</scope>
</reference>
<dbReference type="GO" id="GO:0018279">
    <property type="term" value="P:protein N-linked glycosylation via asparagine"/>
    <property type="evidence" value="ECO:0007669"/>
    <property type="project" value="TreeGrafter"/>
</dbReference>
<protein>
    <recommendedName>
        <fullName evidence="12">UDP-glucose ceramide glucosyltransferase-like 1</fullName>
    </recommendedName>
</protein>
<dbReference type="AlphaFoldDB" id="A0A452SBT9"/>
<keyword evidence="9" id="KW-0325">Glycoprotein</keyword>
<evidence type="ECO:0000256" key="5">
    <source>
        <dbReference type="ARBA" id="ARBA00022676"/>
    </source>
</evidence>
<comment type="subcellular location">
    <subcellularLocation>
        <location evidence="2">Endoplasmic reticulum lumen</location>
    </subcellularLocation>
</comment>
<dbReference type="FunFam" id="3.90.550.10:FF:000004">
    <property type="entry name" value="UDP-glucose glycoprotein glucosyltransferase 1"/>
    <property type="match status" value="1"/>
</dbReference>
<dbReference type="Ensembl" id="ENSUAMT00000033265.1">
    <property type="protein sequence ID" value="ENSUAMP00000029819.1"/>
    <property type="gene ID" value="ENSUAMG00000022271.1"/>
</dbReference>
<evidence type="ECO:0000256" key="10">
    <source>
        <dbReference type="ARBA" id="ARBA00045874"/>
    </source>
</evidence>
<dbReference type="Pfam" id="PF18404">
    <property type="entry name" value="Glyco_transf_24"/>
    <property type="match status" value="1"/>
</dbReference>
<dbReference type="CDD" id="cd06432">
    <property type="entry name" value="GT8_HUGT1_C_like"/>
    <property type="match status" value="1"/>
</dbReference>
<keyword evidence="5" id="KW-0328">Glycosyltransferase</keyword>
<comment type="catalytic activity">
    <reaction evidence="11">
        <text>N(4)-(alpha-D-Man-(1-&gt;2)-alpha-D-Man-(1-&gt;2)-alpha-D-Man-(1-&gt;3)-[alpha-D-Man-(1-&gt;2)-alpha-D-Man-(1-&gt;3)-[alpha-D-Man-(1-&gt;2)-alpha-D-Man-(1-&gt;6)]-alpha-D-Man-(1-&gt;6)]-beta-D-Man-(1-&gt;4)-beta-D-GlcNAc-(1-&gt;4)-beta-D-GlcNAc)-L-asparaginyl-[protein] (N-glucan mannose isomer 9A1,2,3B1,2,3) + UDP-alpha-D-glucose = N(4)-(alpha-D-Glc-(1-&gt;3)-alpha-D-Man-(1-&gt;2)-alpha-D-Man-(1-&gt;2)-alpha-D-Man-(1-&gt;3)-[alpha-D-Man-(1-&gt;2)-alpha-D-Man-(1-&gt;3)-[alpha-D-Man-(1-&gt;2)-alpha-D-Man-(1-&gt;6)]-alpha-D-Man-(1-&gt;6)]-beta-D-Man-(1-&gt;4)-beta-D-GlcNAc-(1-&gt;4)-beta-D-GlcNAc)-L-asparaginyl-[protein] + UDP + H(+)</text>
        <dbReference type="Rhea" id="RHEA:61304"/>
        <dbReference type="Rhea" id="RHEA-COMP:14356"/>
        <dbReference type="Rhea" id="RHEA-COMP:14357"/>
        <dbReference type="ChEBI" id="CHEBI:15378"/>
        <dbReference type="ChEBI" id="CHEBI:58223"/>
        <dbReference type="ChEBI" id="CHEBI:58885"/>
        <dbReference type="ChEBI" id="CHEBI:59080"/>
        <dbReference type="ChEBI" id="CHEBI:139493"/>
    </reaction>
</comment>
<dbReference type="InterPro" id="IPR009448">
    <property type="entry name" value="UDP-g_GGtrans"/>
</dbReference>
<dbReference type="GO" id="GO:0051082">
    <property type="term" value="F:unfolded protein binding"/>
    <property type="evidence" value="ECO:0007669"/>
    <property type="project" value="TreeGrafter"/>
</dbReference>
<dbReference type="InterPro" id="IPR029044">
    <property type="entry name" value="Nucleotide-diphossugar_trans"/>
</dbReference>
<name>A0A452SBT9_URSAM</name>
<evidence type="ECO:0000256" key="1">
    <source>
        <dbReference type="ARBA" id="ARBA00001913"/>
    </source>
</evidence>
<feature type="region of interest" description="Disordered" evidence="13">
    <location>
        <begin position="926"/>
        <end position="950"/>
    </location>
</feature>
<evidence type="ECO:0000256" key="3">
    <source>
        <dbReference type="ARBA" id="ARBA00004922"/>
    </source>
</evidence>
<reference evidence="16" key="2">
    <citation type="submission" date="2025-08" db="UniProtKB">
        <authorList>
            <consortium name="Ensembl"/>
        </authorList>
    </citation>
    <scope>IDENTIFICATION</scope>
</reference>
<comment type="cofactor">
    <cofactor evidence="1">
        <name>Ca(2+)</name>
        <dbReference type="ChEBI" id="CHEBI:29108"/>
    </cofactor>
</comment>
<evidence type="ECO:0000259" key="15">
    <source>
        <dbReference type="Pfam" id="PF18404"/>
    </source>
</evidence>
<keyword evidence="6" id="KW-0808">Transferase</keyword>
<evidence type="ECO:0000256" key="12">
    <source>
        <dbReference type="ARBA" id="ARBA00081614"/>
    </source>
</evidence>
<reference evidence="17" key="1">
    <citation type="submission" date="2016-06" db="EMBL/GenBank/DDBJ databases">
        <title>De novo assembly and RNA-Seq shows season-dependent expression and editing in black bear kidneys.</title>
        <authorList>
            <person name="Korstanje R."/>
            <person name="Srivastava A."/>
            <person name="Sarsani V.K."/>
            <person name="Sheehan S.M."/>
            <person name="Seger R.L."/>
            <person name="Barter M.E."/>
            <person name="Lindqvist C."/>
            <person name="Brody L.C."/>
            <person name="Mullikin J.C."/>
        </authorList>
    </citation>
    <scope>NUCLEOTIDE SEQUENCE [LARGE SCALE GENOMIC DNA]</scope>
</reference>
<dbReference type="InterPro" id="IPR040525">
    <property type="entry name" value="UGGT_TRXL_4"/>
</dbReference>
<dbReference type="SUPFAM" id="SSF53448">
    <property type="entry name" value="Nucleotide-diphospho-sugar transferases"/>
    <property type="match status" value="1"/>
</dbReference>
<dbReference type="InterPro" id="IPR040497">
    <property type="entry name" value="Glyco_transf_24"/>
</dbReference>
<comment type="pathway">
    <text evidence="3">Protein modification; protein glycosylation.</text>
</comment>
<evidence type="ECO:0000256" key="4">
    <source>
        <dbReference type="ARBA" id="ARBA00006351"/>
    </source>
</evidence>
<dbReference type="GO" id="GO:0036503">
    <property type="term" value="P:ERAD pathway"/>
    <property type="evidence" value="ECO:0007669"/>
    <property type="project" value="TreeGrafter"/>
</dbReference>
<keyword evidence="17" id="KW-1185">Reference proteome</keyword>
<evidence type="ECO:0000256" key="8">
    <source>
        <dbReference type="ARBA" id="ARBA00022824"/>
    </source>
</evidence>
<keyword evidence="8" id="KW-0256">Endoplasmic reticulum</keyword>
<evidence type="ECO:0000259" key="14">
    <source>
        <dbReference type="Pfam" id="PF18403"/>
    </source>
</evidence>
<dbReference type="GO" id="GO:0005788">
    <property type="term" value="C:endoplasmic reticulum lumen"/>
    <property type="evidence" value="ECO:0007669"/>
    <property type="project" value="UniProtKB-SubCell"/>
</dbReference>
<dbReference type="Pfam" id="PF18403">
    <property type="entry name" value="Thioredoxin_15"/>
    <property type="match status" value="1"/>
</dbReference>
<accession>A0A452SBT9</accession>
<evidence type="ECO:0000313" key="17">
    <source>
        <dbReference type="Proteomes" id="UP000291022"/>
    </source>
</evidence>
<dbReference type="Pfam" id="PF06427">
    <property type="entry name" value="UDP-g_GGTase"/>
    <property type="match status" value="1"/>
</dbReference>
<dbReference type="PANTHER" id="PTHR11226:SF3">
    <property type="entry name" value="UDP-GLUCOSE:GLYCOPROTEIN GLUCOSYLTRANSFERASE 1"/>
    <property type="match status" value="1"/>
</dbReference>
<evidence type="ECO:0000256" key="2">
    <source>
        <dbReference type="ARBA" id="ARBA00004319"/>
    </source>
</evidence>
<dbReference type="GeneTree" id="ENSGT00390000004600"/>
<keyword evidence="7" id="KW-0732">Signal</keyword>
<dbReference type="GO" id="GO:0003980">
    <property type="term" value="F:UDP-glucose:glycoprotein glucosyltransferase activity"/>
    <property type="evidence" value="ECO:0007669"/>
    <property type="project" value="InterPro"/>
</dbReference>
<evidence type="ECO:0000256" key="11">
    <source>
        <dbReference type="ARBA" id="ARBA00048456"/>
    </source>
</evidence>
<proteinExistence type="inferred from homology"/>
<feature type="domain" description="Glucosyltransferase 24 catalytic" evidence="15">
    <location>
        <begin position="654"/>
        <end position="921"/>
    </location>
</feature>
<dbReference type="PANTHER" id="PTHR11226">
    <property type="entry name" value="UDP-GLUCOSE GLYCOPROTEIN:GLUCOSYLTRANSFERASE"/>
    <property type="match status" value="1"/>
</dbReference>
<comment type="function">
    <text evidence="10">Recognizes glycoproteins with minor folding defects. Reglucosylates single N-glycans near the misfolded part of the protein, thus providing quality control for protein folding in the endoplasmic reticulum. Reglucosylated proteins are recognized by calreticulin for recycling to the endoplasmic reticulum and refolding or degradation.</text>
</comment>
<sequence length="950" mass="109691">GRMKGEETEGGMNHERLWMVGNKLRASEGRGVEDWDRPVMGSKEGTYYMEHWLLYTNNESWNTTSKTKDVSRTHFYKSHIMDKSDYQLNINVRLNLGMLIINLFQFSLPDNFFVDDYARFTVLDSQGKTAAIANSMNYLTKKGMSSKEIYDDSFIRPVTFWIVGDFDSPSGRQLLYDAIKHQKSSNNVRISMINNPSEDISYENTQISRAIWAALQTQTSNSAKNFITKMAKEETAEALAAGADIGGFSVGGMDFSLFKEVFESSKMDFILSHAMYCRDVLKLKKGQRAVISNGRIIGPLEDSELFNQDDFHLLENIILKTSGQKIKSHIQQLRVEEDVASDLVMKVDALLSAQPKGDARIEYQFFEDSHSAIKMRPKEGETYFDVVAVIDPVTREAQRLAPLLLVLTQLINMNLRVFMNCQSKLSDMPLKSFYRYVLEPEISFTPDNSFAKGPIAKFLDMPQSPLFTLNLNTPESWMVESVRTPYDLDNIYLEEVDSVVAAEYELEYLLLEGHCYDITTGQPPRGLQFTLGTSANPVIVDTIVMANLGYFQLKANPGAWILRLRKGRSEDIYRIYSHDGTDSPPDADEVVVVLNNFKSKIIKVKVQKKADMVNEDLLSDGTNENESGFWDSFKWGFTGGQKTEDVKQDKDDIINIFSVASGHLYERFLRIMMLSVLKNTKTPVKFWFLKNYLSPTFKEFIPYMANEYNFQYELVQYKWPRWLHQQTEKQRIIWGYKILFLDVLFPLVVDKFLFVDADQIVRTDLKELRDFNLDGAPYGYTPFCDSRKEMDGYRFWKSGYWASHLAGRKYHISALYVVDLKKFRKIAAGDRLRGQYQGLSQDPNSLSNLDQDLPNNMIHQVPIKSLPQEWLWCETWCDDASKKRAKTIDLCNNPMTKEPKLEAAVRIVPEWQDYDQEIKQLQTRFQREKEMGMLDKKTTQESRPQKREEL</sequence>
<comment type="similarity">
    <text evidence="4">Belongs to the glycosyltransferase 8 family.</text>
</comment>
<organism evidence="16 17">
    <name type="scientific">Ursus americanus</name>
    <name type="common">American black bear</name>
    <name type="synonym">Euarctos americanus</name>
    <dbReference type="NCBI Taxonomy" id="9643"/>
    <lineage>
        <taxon>Eukaryota</taxon>
        <taxon>Metazoa</taxon>
        <taxon>Chordata</taxon>
        <taxon>Craniata</taxon>
        <taxon>Vertebrata</taxon>
        <taxon>Euteleostomi</taxon>
        <taxon>Mammalia</taxon>
        <taxon>Eutheria</taxon>
        <taxon>Laurasiatheria</taxon>
        <taxon>Carnivora</taxon>
        <taxon>Caniformia</taxon>
        <taxon>Ursidae</taxon>
        <taxon>Ursus</taxon>
    </lineage>
</organism>
<feature type="domain" description="UDP-glucose:glycoprotein glucosyltransferase thioredoxin-like" evidence="14">
    <location>
        <begin position="124"/>
        <end position="352"/>
    </location>
</feature>
<evidence type="ECO:0000256" key="13">
    <source>
        <dbReference type="SAM" id="MobiDB-lite"/>
    </source>
</evidence>
<evidence type="ECO:0000256" key="7">
    <source>
        <dbReference type="ARBA" id="ARBA00022729"/>
    </source>
</evidence>
<dbReference type="Gene3D" id="3.90.550.10">
    <property type="entry name" value="Spore Coat Polysaccharide Biosynthesis Protein SpsA, Chain A"/>
    <property type="match status" value="1"/>
</dbReference>